<name>G5HIA7_9FIRM</name>
<dbReference type="GO" id="GO:0003824">
    <property type="term" value="F:catalytic activity"/>
    <property type="evidence" value="ECO:0007669"/>
    <property type="project" value="InterPro"/>
</dbReference>
<dbReference type="EMBL" id="ADLJ01000015">
    <property type="protein sequence ID" value="EHE99098.1"/>
    <property type="molecule type" value="Genomic_DNA"/>
</dbReference>
<dbReference type="Pfam" id="PF01230">
    <property type="entry name" value="HIT"/>
    <property type="match status" value="1"/>
</dbReference>
<evidence type="ECO:0000313" key="4">
    <source>
        <dbReference type="Proteomes" id="UP000003763"/>
    </source>
</evidence>
<dbReference type="PROSITE" id="PS51084">
    <property type="entry name" value="HIT_2"/>
    <property type="match status" value="1"/>
</dbReference>
<dbReference type="AlphaFoldDB" id="G5HIA7"/>
<feature type="domain" description="HIT" evidence="2">
    <location>
        <begin position="5"/>
        <end position="110"/>
    </location>
</feature>
<dbReference type="InterPro" id="IPR036265">
    <property type="entry name" value="HIT-like_sf"/>
</dbReference>
<dbReference type="InterPro" id="IPR011146">
    <property type="entry name" value="HIT-like"/>
</dbReference>
<sequence length="142" mass="16060">MKDPNCAYCMQGDMAAAFAYPVCEMNTSFLYIFKEQSKRGRCVIAHKKHVSELIDLTAEERTAFFSDVAAAANAIHKAFKPDKLNYGAYGDTGSHLHFHLVPKYRDGEEWGGTFEMNSKKTFLSDSEYENLARTLRAYLPAE</sequence>
<evidence type="ECO:0000259" key="2">
    <source>
        <dbReference type="PROSITE" id="PS51084"/>
    </source>
</evidence>
<proteinExistence type="predicted"/>
<evidence type="ECO:0000313" key="3">
    <source>
        <dbReference type="EMBL" id="EHE99098.1"/>
    </source>
</evidence>
<dbReference type="Gene3D" id="3.30.428.10">
    <property type="entry name" value="HIT-like"/>
    <property type="match status" value="1"/>
</dbReference>
<dbReference type="eggNOG" id="COG0537">
    <property type="taxonomic scope" value="Bacteria"/>
</dbReference>
<dbReference type="RefSeq" id="WP_007862105.1">
    <property type="nucleotide sequence ID" value="NZ_JH376421.1"/>
</dbReference>
<dbReference type="HOGENOM" id="CLU_123330_2_0_9"/>
<dbReference type="PATRIC" id="fig|742733.3.peg.2386"/>
<comment type="caution">
    <text evidence="3">The sequence shown here is derived from an EMBL/GenBank/DDBJ whole genome shotgun (WGS) entry which is preliminary data.</text>
</comment>
<organism evidence="3 4">
    <name type="scientific">[Clostridium] citroniae WAL-17108</name>
    <dbReference type="NCBI Taxonomy" id="742733"/>
    <lineage>
        <taxon>Bacteria</taxon>
        <taxon>Bacillati</taxon>
        <taxon>Bacillota</taxon>
        <taxon>Clostridia</taxon>
        <taxon>Lachnospirales</taxon>
        <taxon>Lachnospiraceae</taxon>
        <taxon>Enterocloster</taxon>
    </lineage>
</organism>
<protein>
    <recommendedName>
        <fullName evidence="2">HIT domain-containing protein</fullName>
    </recommendedName>
</protein>
<feature type="short sequence motif" description="Histidine triad motif" evidence="1">
    <location>
        <begin position="95"/>
        <end position="99"/>
    </location>
</feature>
<reference evidence="3 4" key="1">
    <citation type="submission" date="2011-08" db="EMBL/GenBank/DDBJ databases">
        <title>The Genome Sequence of Clostridium citroniae WAL-17108.</title>
        <authorList>
            <consortium name="The Broad Institute Genome Sequencing Platform"/>
            <person name="Earl A."/>
            <person name="Ward D."/>
            <person name="Feldgarden M."/>
            <person name="Gevers D."/>
            <person name="Finegold S.M."/>
            <person name="Summanen P.H."/>
            <person name="Molitoris D.R."/>
            <person name="Vaisanen M.L."/>
            <person name="Daigneault M."/>
            <person name="Allen-Vercoe E."/>
            <person name="Young S.K."/>
            <person name="Zeng Q."/>
            <person name="Gargeya S."/>
            <person name="Fitzgerald M."/>
            <person name="Haas B."/>
            <person name="Abouelleil A."/>
            <person name="Alvarado L."/>
            <person name="Arachchi H.M."/>
            <person name="Berlin A."/>
            <person name="Brown A."/>
            <person name="Chapman S.B."/>
            <person name="Chen Z."/>
            <person name="Dunbar C."/>
            <person name="Freedman E."/>
            <person name="Gearin G."/>
            <person name="Gellesch M."/>
            <person name="Goldberg J."/>
            <person name="Griggs A."/>
            <person name="Gujja S."/>
            <person name="Heiman D."/>
            <person name="Howarth C."/>
            <person name="Larson L."/>
            <person name="Lui A."/>
            <person name="MacDonald P.J.P."/>
            <person name="Montmayeur A."/>
            <person name="Murphy C."/>
            <person name="Neiman D."/>
            <person name="Pearson M."/>
            <person name="Priest M."/>
            <person name="Roberts A."/>
            <person name="Saif S."/>
            <person name="Shea T."/>
            <person name="Shenoy N."/>
            <person name="Sisk P."/>
            <person name="Stolte C."/>
            <person name="Sykes S."/>
            <person name="Wortman J."/>
            <person name="Nusbaum C."/>
            <person name="Birren B."/>
        </authorList>
    </citation>
    <scope>NUCLEOTIDE SEQUENCE [LARGE SCALE GENOMIC DNA]</scope>
    <source>
        <strain evidence="3 4">WAL-17108</strain>
    </source>
</reference>
<evidence type="ECO:0000256" key="1">
    <source>
        <dbReference type="PROSITE-ProRule" id="PRU00464"/>
    </source>
</evidence>
<accession>G5HIA7</accession>
<dbReference type="SUPFAM" id="SSF54197">
    <property type="entry name" value="HIT-like"/>
    <property type="match status" value="1"/>
</dbReference>
<gene>
    <name evidence="3" type="ORF">HMPREF9469_02297</name>
</gene>
<dbReference type="Proteomes" id="UP000003763">
    <property type="component" value="Unassembled WGS sequence"/>
</dbReference>